<proteinExistence type="predicted"/>
<accession>A0AAD2DX27</accession>
<dbReference type="PANTHER" id="PTHR47926">
    <property type="entry name" value="PENTATRICOPEPTIDE REPEAT-CONTAINING PROTEIN"/>
    <property type="match status" value="1"/>
</dbReference>
<dbReference type="AlphaFoldDB" id="A0AAD2DX27"/>
<dbReference type="InterPro" id="IPR046960">
    <property type="entry name" value="PPR_At4g14850-like_plant"/>
</dbReference>
<keyword evidence="2" id="KW-1185">Reference proteome</keyword>
<gene>
    <name evidence="1" type="ORF">FPE_LOCUS15413</name>
</gene>
<dbReference type="Gene3D" id="1.25.40.10">
    <property type="entry name" value="Tetratricopeptide repeat domain"/>
    <property type="match status" value="1"/>
</dbReference>
<dbReference type="GO" id="GO:0003723">
    <property type="term" value="F:RNA binding"/>
    <property type="evidence" value="ECO:0007669"/>
    <property type="project" value="InterPro"/>
</dbReference>
<protein>
    <submittedName>
        <fullName evidence="1">Uncharacterized protein</fullName>
    </submittedName>
</protein>
<dbReference type="Proteomes" id="UP000834106">
    <property type="component" value="Chromosome 9"/>
</dbReference>
<dbReference type="EMBL" id="OU503044">
    <property type="protein sequence ID" value="CAI9767983.1"/>
    <property type="molecule type" value="Genomic_DNA"/>
</dbReference>
<dbReference type="InterPro" id="IPR011990">
    <property type="entry name" value="TPR-like_helical_dom_sf"/>
</dbReference>
<name>A0AAD2DX27_9LAMI</name>
<dbReference type="GO" id="GO:0009451">
    <property type="term" value="P:RNA modification"/>
    <property type="evidence" value="ECO:0007669"/>
    <property type="project" value="InterPro"/>
</dbReference>
<evidence type="ECO:0000313" key="1">
    <source>
        <dbReference type="EMBL" id="CAI9767983.1"/>
    </source>
</evidence>
<evidence type="ECO:0000313" key="2">
    <source>
        <dbReference type="Proteomes" id="UP000834106"/>
    </source>
</evidence>
<reference evidence="1" key="1">
    <citation type="submission" date="2023-05" db="EMBL/GenBank/DDBJ databases">
        <authorList>
            <person name="Huff M."/>
        </authorList>
    </citation>
    <scope>NUCLEOTIDE SEQUENCE</scope>
</reference>
<sequence>MASSFKACSSFSTAEVIMLCNRSASFIKTALASAIARNMGYADMVLPGFTPDWFTFSSVLSACSELGWLFLGQQLHRWVIKSGLCFDVCVGCSLVDMYEKCAVNSSMDDSRKIYNHVVKLGLASVNIVGNSLIGMNSDSGDAFELYSQIDGPGVGLDAFRFAKSLEWSCKCWSSWCGNIEVAFQDFKQMDDRTIGM</sequence>
<dbReference type="PANTHER" id="PTHR47926:SF471">
    <property type="entry name" value="DYW DOMAIN-CONTAINING PROTEIN"/>
    <property type="match status" value="1"/>
</dbReference>
<organism evidence="1 2">
    <name type="scientific">Fraxinus pennsylvanica</name>
    <dbReference type="NCBI Taxonomy" id="56036"/>
    <lineage>
        <taxon>Eukaryota</taxon>
        <taxon>Viridiplantae</taxon>
        <taxon>Streptophyta</taxon>
        <taxon>Embryophyta</taxon>
        <taxon>Tracheophyta</taxon>
        <taxon>Spermatophyta</taxon>
        <taxon>Magnoliopsida</taxon>
        <taxon>eudicotyledons</taxon>
        <taxon>Gunneridae</taxon>
        <taxon>Pentapetalae</taxon>
        <taxon>asterids</taxon>
        <taxon>lamiids</taxon>
        <taxon>Lamiales</taxon>
        <taxon>Oleaceae</taxon>
        <taxon>Oleeae</taxon>
        <taxon>Fraxinus</taxon>
    </lineage>
</organism>